<reference evidence="1" key="1">
    <citation type="thesis" date="2020" institute="ProQuest LLC" country="789 East Eisenhower Parkway, Ann Arbor, MI, USA">
        <title>Comparative Genomics and Chromosome Evolution.</title>
        <authorList>
            <person name="Mudd A.B."/>
        </authorList>
    </citation>
    <scope>NUCLEOTIDE SEQUENCE</scope>
    <source>
        <strain evidence="1">237g6f4</strain>
        <tissue evidence="1">Blood</tissue>
    </source>
</reference>
<protein>
    <submittedName>
        <fullName evidence="1">Uncharacterized protein</fullName>
    </submittedName>
</protein>
<proteinExistence type="predicted"/>
<organism evidence="1 2">
    <name type="scientific">Engystomops pustulosus</name>
    <name type="common">Tungara frog</name>
    <name type="synonym">Physalaemus pustulosus</name>
    <dbReference type="NCBI Taxonomy" id="76066"/>
    <lineage>
        <taxon>Eukaryota</taxon>
        <taxon>Metazoa</taxon>
        <taxon>Chordata</taxon>
        <taxon>Craniata</taxon>
        <taxon>Vertebrata</taxon>
        <taxon>Euteleostomi</taxon>
        <taxon>Amphibia</taxon>
        <taxon>Batrachia</taxon>
        <taxon>Anura</taxon>
        <taxon>Neobatrachia</taxon>
        <taxon>Hyloidea</taxon>
        <taxon>Leptodactylidae</taxon>
        <taxon>Leiuperinae</taxon>
        <taxon>Engystomops</taxon>
    </lineage>
</organism>
<sequence>MSSHWGQAASSSSPWRLWQRISPRPAVATASVPPGAWTYSPSLSRQRVPLRSPSSHVSVSFLTRMSCGCSPHLACCGYSECPW</sequence>
<dbReference type="EMBL" id="WNYA01030971">
    <property type="protein sequence ID" value="KAG8537370.1"/>
    <property type="molecule type" value="Genomic_DNA"/>
</dbReference>
<keyword evidence="2" id="KW-1185">Reference proteome</keyword>
<accession>A0AAV6YNT9</accession>
<dbReference type="Proteomes" id="UP000824782">
    <property type="component" value="Unassembled WGS sequence"/>
</dbReference>
<evidence type="ECO:0000313" key="1">
    <source>
        <dbReference type="EMBL" id="KAG8537370.1"/>
    </source>
</evidence>
<gene>
    <name evidence="1" type="ORF">GDO81_024642</name>
</gene>
<name>A0AAV6YNT9_ENGPU</name>
<comment type="caution">
    <text evidence="1">The sequence shown here is derived from an EMBL/GenBank/DDBJ whole genome shotgun (WGS) entry which is preliminary data.</text>
</comment>
<evidence type="ECO:0000313" key="2">
    <source>
        <dbReference type="Proteomes" id="UP000824782"/>
    </source>
</evidence>
<dbReference type="AlphaFoldDB" id="A0AAV6YNT9"/>